<dbReference type="EMBL" id="JACHLX010000001">
    <property type="protein sequence ID" value="MBB5812387.1"/>
    <property type="molecule type" value="Genomic_DNA"/>
</dbReference>
<evidence type="ECO:0000313" key="2">
    <source>
        <dbReference type="EMBL" id="MBB5812387.1"/>
    </source>
</evidence>
<dbReference type="Proteomes" id="UP000579531">
    <property type="component" value="Unassembled WGS sequence"/>
</dbReference>
<dbReference type="AlphaFoldDB" id="A0AA89Q0U1"/>
<keyword evidence="3" id="KW-1185">Reference proteome</keyword>
<name>A0AA89Q0U1_STRCU</name>
<evidence type="ECO:0000313" key="3">
    <source>
        <dbReference type="Proteomes" id="UP000579531"/>
    </source>
</evidence>
<comment type="caution">
    <text evidence="2">The sequence shown here is derived from an EMBL/GenBank/DDBJ whole genome shotgun (WGS) entry which is preliminary data.</text>
</comment>
<gene>
    <name evidence="2" type="ORF">HNR72_003415</name>
</gene>
<reference evidence="2 3" key="1">
    <citation type="submission" date="2020-08" db="EMBL/GenBank/DDBJ databases">
        <title>Sequencing the genomes of 1000 actinobacteria strains.</title>
        <authorList>
            <person name="Klenk H.-P."/>
        </authorList>
    </citation>
    <scope>NUCLEOTIDE SEQUENCE [LARGE SCALE GENOMIC DNA]</scope>
    <source>
        <strain evidence="2 3">DSM 40129</strain>
    </source>
</reference>
<evidence type="ECO:0000256" key="1">
    <source>
        <dbReference type="SAM" id="Phobius"/>
    </source>
</evidence>
<sequence>MAVSAVARAAGGMLRRWLGRGRWGWLLFFAGQACLGRDAWAKVLDGDPGMLGALAFSALLVGCAVWYRVRWARRARQAGSAGEEAADGPGHA</sequence>
<keyword evidence="1" id="KW-0812">Transmembrane</keyword>
<feature type="transmembrane region" description="Helical" evidence="1">
    <location>
        <begin position="51"/>
        <end position="69"/>
    </location>
</feature>
<dbReference type="RefSeq" id="WP_184847986.1">
    <property type="nucleotide sequence ID" value="NZ_BAABFE010000010.1"/>
</dbReference>
<protein>
    <submittedName>
        <fullName evidence="2">Uncharacterized protein</fullName>
    </submittedName>
</protein>
<keyword evidence="1" id="KW-0472">Membrane</keyword>
<dbReference type="GeneID" id="93839836"/>
<organism evidence="2 3">
    <name type="scientific">Streptomyces collinus</name>
    <dbReference type="NCBI Taxonomy" id="42684"/>
    <lineage>
        <taxon>Bacteria</taxon>
        <taxon>Bacillati</taxon>
        <taxon>Actinomycetota</taxon>
        <taxon>Actinomycetes</taxon>
        <taxon>Kitasatosporales</taxon>
        <taxon>Streptomycetaceae</taxon>
        <taxon>Streptomyces</taxon>
    </lineage>
</organism>
<proteinExistence type="predicted"/>
<keyword evidence="1" id="KW-1133">Transmembrane helix</keyword>
<accession>A0AA89Q0U1</accession>